<dbReference type="Pfam" id="PF26640">
    <property type="entry name" value="DUF8212"/>
    <property type="match status" value="1"/>
</dbReference>
<dbReference type="Proteomes" id="UP001303160">
    <property type="component" value="Unassembled WGS sequence"/>
</dbReference>
<evidence type="ECO:0000313" key="4">
    <source>
        <dbReference type="Proteomes" id="UP001303160"/>
    </source>
</evidence>
<dbReference type="PANTHER" id="PTHR10622">
    <property type="entry name" value="HET DOMAIN-CONTAINING PROTEIN"/>
    <property type="match status" value="1"/>
</dbReference>
<reference evidence="3" key="2">
    <citation type="submission" date="2023-05" db="EMBL/GenBank/DDBJ databases">
        <authorList>
            <consortium name="Lawrence Berkeley National Laboratory"/>
            <person name="Steindorff A."/>
            <person name="Hensen N."/>
            <person name="Bonometti L."/>
            <person name="Westerberg I."/>
            <person name="Brannstrom I.O."/>
            <person name="Guillou S."/>
            <person name="Cros-Aarteil S."/>
            <person name="Calhoun S."/>
            <person name="Haridas S."/>
            <person name="Kuo A."/>
            <person name="Mondo S."/>
            <person name="Pangilinan J."/>
            <person name="Riley R."/>
            <person name="Labutti K."/>
            <person name="Andreopoulos B."/>
            <person name="Lipzen A."/>
            <person name="Chen C."/>
            <person name="Yanf M."/>
            <person name="Daum C."/>
            <person name="Ng V."/>
            <person name="Clum A."/>
            <person name="Ohm R."/>
            <person name="Martin F."/>
            <person name="Silar P."/>
            <person name="Natvig D."/>
            <person name="Lalanne C."/>
            <person name="Gautier V."/>
            <person name="Ament-Velasquez S.L."/>
            <person name="Kruys A."/>
            <person name="Hutchinson M.I."/>
            <person name="Powell A.J."/>
            <person name="Barry K."/>
            <person name="Miller A.N."/>
            <person name="Grigoriev I.V."/>
            <person name="Debuchy R."/>
            <person name="Gladieux P."/>
            <person name="Thoren M.H."/>
            <person name="Johannesson H."/>
        </authorList>
    </citation>
    <scope>NUCLEOTIDE SEQUENCE</scope>
    <source>
        <strain evidence="3">CBS 315.58</strain>
    </source>
</reference>
<dbReference type="PANTHER" id="PTHR10622:SF12">
    <property type="entry name" value="HET DOMAIN-CONTAINING PROTEIN"/>
    <property type="match status" value="1"/>
</dbReference>
<feature type="domain" description="Heterokaryon incompatibility" evidence="1">
    <location>
        <begin position="22"/>
        <end position="114"/>
    </location>
</feature>
<dbReference type="Pfam" id="PF06985">
    <property type="entry name" value="HET"/>
    <property type="match status" value="1"/>
</dbReference>
<sequence>MWLIDTKTLCLTDIQQPESVQYAILSHCWRDGQEVSFHEFAHLDPSNTRQKPGFSKIFMTCGFARRHGIPYAWIDTCCIDKSSSAELSEAINSMFRWYQRAKVCFVFLADMPSQTTDISLYLEKCRWFTRGWTLQELIAPEKVEFYDQAWGFIGTKTTLVNSLSDITKISREILQGETDFGTISVAQRMSWAAHRSTTRTEDLAYCLFGISDVHLPLIYGEGHKAFTRLQEAILQNSADLSLFAWTSKCGQKYRGAFAKSPAEFENC</sequence>
<feature type="domain" description="DUF8212" evidence="2">
    <location>
        <begin position="224"/>
        <end position="250"/>
    </location>
</feature>
<gene>
    <name evidence="3" type="ORF">QBC40DRAFT_331800</name>
</gene>
<accession>A0AAN7AT02</accession>
<dbReference type="EMBL" id="MU863949">
    <property type="protein sequence ID" value="KAK4198248.1"/>
    <property type="molecule type" value="Genomic_DNA"/>
</dbReference>
<evidence type="ECO:0000313" key="3">
    <source>
        <dbReference type="EMBL" id="KAK4198248.1"/>
    </source>
</evidence>
<evidence type="ECO:0000259" key="2">
    <source>
        <dbReference type="Pfam" id="PF26640"/>
    </source>
</evidence>
<feature type="non-terminal residue" evidence="3">
    <location>
        <position position="267"/>
    </location>
</feature>
<name>A0AAN7AT02_9PEZI</name>
<comment type="caution">
    <text evidence="3">The sequence shown here is derived from an EMBL/GenBank/DDBJ whole genome shotgun (WGS) entry which is preliminary data.</text>
</comment>
<organism evidence="3 4">
    <name type="scientific">Triangularia verruculosa</name>
    <dbReference type="NCBI Taxonomy" id="2587418"/>
    <lineage>
        <taxon>Eukaryota</taxon>
        <taxon>Fungi</taxon>
        <taxon>Dikarya</taxon>
        <taxon>Ascomycota</taxon>
        <taxon>Pezizomycotina</taxon>
        <taxon>Sordariomycetes</taxon>
        <taxon>Sordariomycetidae</taxon>
        <taxon>Sordariales</taxon>
        <taxon>Podosporaceae</taxon>
        <taxon>Triangularia</taxon>
    </lineage>
</organism>
<evidence type="ECO:0000259" key="1">
    <source>
        <dbReference type="Pfam" id="PF06985"/>
    </source>
</evidence>
<reference evidence="3" key="1">
    <citation type="journal article" date="2023" name="Mol. Phylogenet. Evol.">
        <title>Genome-scale phylogeny and comparative genomics of the fungal order Sordariales.</title>
        <authorList>
            <person name="Hensen N."/>
            <person name="Bonometti L."/>
            <person name="Westerberg I."/>
            <person name="Brannstrom I.O."/>
            <person name="Guillou S."/>
            <person name="Cros-Aarteil S."/>
            <person name="Calhoun S."/>
            <person name="Haridas S."/>
            <person name="Kuo A."/>
            <person name="Mondo S."/>
            <person name="Pangilinan J."/>
            <person name="Riley R."/>
            <person name="LaButti K."/>
            <person name="Andreopoulos B."/>
            <person name="Lipzen A."/>
            <person name="Chen C."/>
            <person name="Yan M."/>
            <person name="Daum C."/>
            <person name="Ng V."/>
            <person name="Clum A."/>
            <person name="Steindorff A."/>
            <person name="Ohm R.A."/>
            <person name="Martin F."/>
            <person name="Silar P."/>
            <person name="Natvig D.O."/>
            <person name="Lalanne C."/>
            <person name="Gautier V."/>
            <person name="Ament-Velasquez S.L."/>
            <person name="Kruys A."/>
            <person name="Hutchinson M.I."/>
            <person name="Powell A.J."/>
            <person name="Barry K."/>
            <person name="Miller A.N."/>
            <person name="Grigoriev I.V."/>
            <person name="Debuchy R."/>
            <person name="Gladieux P."/>
            <person name="Hiltunen Thoren M."/>
            <person name="Johannesson H."/>
        </authorList>
    </citation>
    <scope>NUCLEOTIDE SEQUENCE</scope>
    <source>
        <strain evidence="3">CBS 315.58</strain>
    </source>
</reference>
<dbReference type="InterPro" id="IPR010730">
    <property type="entry name" value="HET"/>
</dbReference>
<protein>
    <submittedName>
        <fullName evidence="3">Heterokaryon incompatibility protein-domain-containing protein</fullName>
    </submittedName>
</protein>
<keyword evidence="4" id="KW-1185">Reference proteome</keyword>
<dbReference type="AlphaFoldDB" id="A0AAN7AT02"/>
<proteinExistence type="predicted"/>
<dbReference type="InterPro" id="IPR058525">
    <property type="entry name" value="DUF8212"/>
</dbReference>